<dbReference type="EMBL" id="QHGZ01000009">
    <property type="protein sequence ID" value="RDY91511.1"/>
    <property type="molecule type" value="Genomic_DNA"/>
</dbReference>
<name>A0A1A9DZV5_STRAG</name>
<sequence length="125" mass="14208">MVAFYYNCKRGCCKLRADKKGTHRVAFEKNKRRLLKTAHLCGICGRPVDKSLKYPHPLSAAIDHIVPISKGGHPSSMDNLQLTHWQCNRQKSDKLFINQTAVRATVVGNRNLPQSRDWTSYASKE</sequence>
<dbReference type="RefSeq" id="WP_000225343.1">
    <property type="nucleotide sequence ID" value="NZ_BCNJ01000004.1"/>
</dbReference>
<dbReference type="Proteomes" id="UP000256718">
    <property type="component" value="Unassembled WGS sequence"/>
</dbReference>
<keyword evidence="2" id="KW-0378">Hydrolase</keyword>
<keyword evidence="2" id="KW-0540">Nuclease</keyword>
<protein>
    <submittedName>
        <fullName evidence="2">HNH endonuclease</fullName>
    </submittedName>
</protein>
<keyword evidence="2" id="KW-0255">Endonuclease</keyword>
<evidence type="ECO:0000313" key="3">
    <source>
        <dbReference type="Proteomes" id="UP000256718"/>
    </source>
</evidence>
<evidence type="ECO:0000259" key="1">
    <source>
        <dbReference type="SMART" id="SM00507"/>
    </source>
</evidence>
<organism evidence="2 3">
    <name type="scientific">Streptococcus agalactiae</name>
    <dbReference type="NCBI Taxonomy" id="1311"/>
    <lineage>
        <taxon>Bacteria</taxon>
        <taxon>Bacillati</taxon>
        <taxon>Bacillota</taxon>
        <taxon>Bacilli</taxon>
        <taxon>Lactobacillales</taxon>
        <taxon>Streptococcaceae</taxon>
        <taxon>Streptococcus</taxon>
    </lineage>
</organism>
<feature type="domain" description="HNH nuclease" evidence="1">
    <location>
        <begin position="30"/>
        <end position="89"/>
    </location>
</feature>
<dbReference type="Pfam" id="PF01844">
    <property type="entry name" value="HNH"/>
    <property type="match status" value="1"/>
</dbReference>
<dbReference type="InterPro" id="IPR002711">
    <property type="entry name" value="HNH"/>
</dbReference>
<gene>
    <name evidence="2" type="ORF">C4618_00440</name>
</gene>
<reference evidence="2 3" key="1">
    <citation type="journal article" date="2018" name="Emerg. Microbes Infect.">
        <title>Phenotypic and molecular analysis of nontypeable Group B streptococci: identification of cps2a and hybrid cps2a/cps5 Group B streptococcal capsule gene clusters.</title>
        <authorList>
            <person name="Alhhazmi A."/>
            <person name="Tyrrell G.J."/>
        </authorList>
    </citation>
    <scope>NUCLEOTIDE SEQUENCE [LARGE SCALE GENOMIC DNA]</scope>
    <source>
        <strain evidence="2 3">PLGBS17</strain>
    </source>
</reference>
<comment type="caution">
    <text evidence="2">The sequence shown here is derived from an EMBL/GenBank/DDBJ whole genome shotgun (WGS) entry which is preliminary data.</text>
</comment>
<dbReference type="InterPro" id="IPR003615">
    <property type="entry name" value="HNH_nuc"/>
</dbReference>
<dbReference type="Gene3D" id="1.10.30.50">
    <property type="match status" value="1"/>
</dbReference>
<accession>A0A1A9DZV5</accession>
<evidence type="ECO:0000313" key="2">
    <source>
        <dbReference type="EMBL" id="RDY91511.1"/>
    </source>
</evidence>
<dbReference type="AlphaFoldDB" id="A0A1A9DZV5"/>
<proteinExistence type="predicted"/>
<dbReference type="GO" id="GO:0008270">
    <property type="term" value="F:zinc ion binding"/>
    <property type="evidence" value="ECO:0007669"/>
    <property type="project" value="InterPro"/>
</dbReference>
<dbReference type="GO" id="GO:0004519">
    <property type="term" value="F:endonuclease activity"/>
    <property type="evidence" value="ECO:0007669"/>
    <property type="project" value="UniProtKB-KW"/>
</dbReference>
<dbReference type="CDD" id="cd00085">
    <property type="entry name" value="HNHc"/>
    <property type="match status" value="1"/>
</dbReference>
<dbReference type="GO" id="GO:0003676">
    <property type="term" value="F:nucleic acid binding"/>
    <property type="evidence" value="ECO:0007669"/>
    <property type="project" value="InterPro"/>
</dbReference>
<dbReference type="SMART" id="SM00507">
    <property type="entry name" value="HNHc"/>
    <property type="match status" value="1"/>
</dbReference>